<proteinExistence type="predicted"/>
<reference evidence="1 2" key="1">
    <citation type="submission" date="2018-08" db="EMBL/GenBank/DDBJ databases">
        <title>Aphanomyces genome sequencing and annotation.</title>
        <authorList>
            <person name="Minardi D."/>
            <person name="Oidtmann B."/>
            <person name="Van Der Giezen M."/>
            <person name="Studholme D.J."/>
        </authorList>
    </citation>
    <scope>NUCLEOTIDE SEQUENCE [LARGE SCALE GENOMIC DNA]</scope>
    <source>
        <strain evidence="1 2">D2</strain>
    </source>
</reference>
<name>A0A397DZV2_APHAT</name>
<comment type="caution">
    <text evidence="1">The sequence shown here is derived from an EMBL/GenBank/DDBJ whole genome shotgun (WGS) entry which is preliminary data.</text>
</comment>
<sequence>MGNFRGNSTECSSRVRQAAIKHIHNSVHAHSTGIGFSVRWLWDDTSSFSLQATDVHLAVVFVVVQHTGGDDTFAFSLETADIHLAVVLVVIEHKGGDDTSSFSLQATDVHLAVVLVVVQHTGGDDTFAFSLETADIHLAVVLVVVEHKGGDGFGHLMVFRGAGPSKDTASCSN</sequence>
<protein>
    <submittedName>
        <fullName evidence="1">Uncharacterized protein</fullName>
    </submittedName>
</protein>
<evidence type="ECO:0000313" key="1">
    <source>
        <dbReference type="EMBL" id="RHY72999.1"/>
    </source>
</evidence>
<dbReference type="Proteomes" id="UP000266643">
    <property type="component" value="Unassembled WGS sequence"/>
</dbReference>
<gene>
    <name evidence="1" type="ORF">DYB30_005806</name>
</gene>
<evidence type="ECO:0000313" key="2">
    <source>
        <dbReference type="Proteomes" id="UP000266643"/>
    </source>
</evidence>
<accession>A0A397DZV2</accession>
<organism evidence="1 2">
    <name type="scientific">Aphanomyces astaci</name>
    <name type="common">Crayfish plague agent</name>
    <dbReference type="NCBI Taxonomy" id="112090"/>
    <lineage>
        <taxon>Eukaryota</taxon>
        <taxon>Sar</taxon>
        <taxon>Stramenopiles</taxon>
        <taxon>Oomycota</taxon>
        <taxon>Saprolegniomycetes</taxon>
        <taxon>Saprolegniales</taxon>
        <taxon>Verrucalvaceae</taxon>
        <taxon>Aphanomyces</taxon>
    </lineage>
</organism>
<dbReference type="EMBL" id="QUTD01003397">
    <property type="protein sequence ID" value="RHY72999.1"/>
    <property type="molecule type" value="Genomic_DNA"/>
</dbReference>
<dbReference type="AlphaFoldDB" id="A0A397DZV2"/>